<keyword evidence="2" id="KW-1185">Reference proteome</keyword>
<accession>A0A318ED63</accession>
<organism evidence="1 2">
    <name type="scientific">Sinimarinibacterium flocculans</name>
    <dbReference type="NCBI Taxonomy" id="985250"/>
    <lineage>
        <taxon>Bacteria</taxon>
        <taxon>Pseudomonadati</taxon>
        <taxon>Pseudomonadota</taxon>
        <taxon>Gammaproteobacteria</taxon>
        <taxon>Nevskiales</taxon>
        <taxon>Nevskiaceae</taxon>
        <taxon>Sinimarinibacterium</taxon>
    </lineage>
</organism>
<proteinExistence type="predicted"/>
<gene>
    <name evidence="1" type="ORF">C8D93_10518</name>
</gene>
<dbReference type="InterPro" id="IPR026325">
    <property type="entry name" value="DUF932"/>
</dbReference>
<dbReference type="RefSeq" id="WP_110265143.1">
    <property type="nucleotide sequence ID" value="NZ_CAWNXA010000005.1"/>
</dbReference>
<reference evidence="1 2" key="1">
    <citation type="submission" date="2018-04" db="EMBL/GenBank/DDBJ databases">
        <title>Genomic Encyclopedia of Type Strains, Phase IV (KMG-IV): sequencing the most valuable type-strain genomes for metagenomic binning, comparative biology and taxonomic classification.</title>
        <authorList>
            <person name="Goeker M."/>
        </authorList>
    </citation>
    <scope>NUCLEOTIDE SEQUENCE [LARGE SCALE GENOMIC DNA]</scope>
    <source>
        <strain evidence="1 2">DSM 104150</strain>
    </source>
</reference>
<evidence type="ECO:0000313" key="2">
    <source>
        <dbReference type="Proteomes" id="UP000248330"/>
    </source>
</evidence>
<protein>
    <submittedName>
        <fullName evidence="1">Uncharacterized protein DUF932</fullName>
    </submittedName>
</protein>
<dbReference type="Proteomes" id="UP000248330">
    <property type="component" value="Unassembled WGS sequence"/>
</dbReference>
<dbReference type="EMBL" id="QICN01000005">
    <property type="protein sequence ID" value="PXV67664.1"/>
    <property type="molecule type" value="Genomic_DNA"/>
</dbReference>
<comment type="caution">
    <text evidence="1">The sequence shown here is derived from an EMBL/GenBank/DDBJ whole genome shotgun (WGS) entry which is preliminary data.</text>
</comment>
<dbReference type="OrthoDB" id="4554729at2"/>
<dbReference type="Pfam" id="PF06067">
    <property type="entry name" value="DUF932"/>
    <property type="match status" value="1"/>
</dbReference>
<sequence>MLLASRFGSRSPVLRADHPLSDDQIRAVAPSIFTESAHESRSDRYSYIPTATVLAKLRNEGFEPFMVCQTRVRQEDRRDFTKHMLRLRHASQINGSEANEIILLNSHDGTSSYQMLAGMFRFVCQNGLVCGDTTADVRVPHKGDVAERVIEGAYEVLSGFERVQQSRDAMRAIPLDAGETEVFARSALALRYDNPAKPAPVTESQLLIPRRFDDKHSDLWSTFNRVQENLVKGGLSGRAAHGRRQRTRSVQGIDQNVRLNRALWLLAEGMRQLKT</sequence>
<dbReference type="AlphaFoldDB" id="A0A318ED63"/>
<name>A0A318ED63_9GAMM</name>
<evidence type="ECO:0000313" key="1">
    <source>
        <dbReference type="EMBL" id="PXV67664.1"/>
    </source>
</evidence>